<evidence type="ECO:0000256" key="2">
    <source>
        <dbReference type="ARBA" id="ARBA00022448"/>
    </source>
</evidence>
<sequence length="478" mass="52347">MNTRKTYLFLFSLLLTLGVLLNFTLTTDAHAETKEKYIIGTDVTFAPFEFQDANNNFVGIDMDLLNAIAEDQGFEVEIKPLGFNAAVQALQADQVDAVIAGMSITDERKQTFDFSDPYFESGVVMAVADTNDTIKSYEDLKGKTVAIKTGTEGATFANSIKDKYGFKVSTFDDSANMYEAVKAGSADAAFEDYPVMAYAITQNAPLKLVGEKEKGGQYGFAVNKGQNPELLTKFNNGLTNLKNSGKYKEITEKYLGEEKTEKQSIFALVKENYKQLLSGLGTTLFVTLVSIAIASVLGILFGLMSVAPSKILRGISMVYVDIMRGIPMMVLAFFVFFTIPQLLGIKMVATIAAIIVLSLNAGAYIAELVRGGINAVDKGQLEAARSLGLPYSKAMRKIILPQAIKIMIPSFINQFVITLKDTTILSVIGLVELTQSGKIVVARTYDSNMWFVIAFIYIVVITALTRISNRIERRVNNG</sequence>
<dbReference type="SUPFAM" id="SSF53850">
    <property type="entry name" value="Periplasmic binding protein-like II"/>
    <property type="match status" value="1"/>
</dbReference>
<evidence type="ECO:0000256" key="7">
    <source>
        <dbReference type="ARBA" id="ARBA00023136"/>
    </source>
</evidence>
<evidence type="ECO:0000256" key="5">
    <source>
        <dbReference type="ARBA" id="ARBA00022970"/>
    </source>
</evidence>
<dbReference type="NCBIfam" id="TIGR01726">
    <property type="entry name" value="HEQRo_perm_3TM"/>
    <property type="match status" value="1"/>
</dbReference>
<comment type="caution">
    <text evidence="11">The sequence shown here is derived from an EMBL/GenBank/DDBJ whole genome shotgun (WGS) entry which is preliminary data.</text>
</comment>
<comment type="subcellular location">
    <subcellularLocation>
        <location evidence="1 8">Cell membrane</location>
        <topology evidence="1 8">Multi-pass membrane protein</topology>
    </subcellularLocation>
</comment>
<dbReference type="GO" id="GO:0015276">
    <property type="term" value="F:ligand-gated monoatomic ion channel activity"/>
    <property type="evidence" value="ECO:0007669"/>
    <property type="project" value="InterPro"/>
</dbReference>
<dbReference type="InterPro" id="IPR001638">
    <property type="entry name" value="Solute-binding_3/MltF_N"/>
</dbReference>
<dbReference type="CDD" id="cd06261">
    <property type="entry name" value="TM_PBP2"/>
    <property type="match status" value="1"/>
</dbReference>
<evidence type="ECO:0000256" key="3">
    <source>
        <dbReference type="ARBA" id="ARBA00022475"/>
    </source>
</evidence>
<feature type="chain" id="PRO_5043465859" evidence="9">
    <location>
        <begin position="32"/>
        <end position="478"/>
    </location>
</feature>
<keyword evidence="3" id="KW-1003">Cell membrane</keyword>
<feature type="transmembrane region" description="Helical" evidence="8">
    <location>
        <begin position="318"/>
        <end position="339"/>
    </location>
</feature>
<accession>A0AAW9K1D5</accession>
<evidence type="ECO:0000313" key="11">
    <source>
        <dbReference type="EMBL" id="MDZ5757587.1"/>
    </source>
</evidence>
<keyword evidence="4 8" id="KW-0812">Transmembrane</keyword>
<evidence type="ECO:0000256" key="9">
    <source>
        <dbReference type="SAM" id="SignalP"/>
    </source>
</evidence>
<keyword evidence="9" id="KW-0732">Signal</keyword>
<dbReference type="InterPro" id="IPR043429">
    <property type="entry name" value="ArtM/GltK/GlnP/TcyL/YhdX-like"/>
</dbReference>
<feature type="signal peptide" evidence="9">
    <location>
        <begin position="1"/>
        <end position="31"/>
    </location>
</feature>
<evidence type="ECO:0000256" key="1">
    <source>
        <dbReference type="ARBA" id="ARBA00004651"/>
    </source>
</evidence>
<dbReference type="Gene3D" id="1.10.3720.10">
    <property type="entry name" value="MetI-like"/>
    <property type="match status" value="1"/>
</dbReference>
<feature type="transmembrane region" description="Helical" evidence="8">
    <location>
        <begin position="449"/>
        <end position="467"/>
    </location>
</feature>
<comment type="similarity">
    <text evidence="8">Belongs to the binding-protein-dependent transport system permease family.</text>
</comment>
<dbReference type="SMART" id="SM00079">
    <property type="entry name" value="PBPe"/>
    <property type="match status" value="1"/>
</dbReference>
<dbReference type="CDD" id="cd13619">
    <property type="entry name" value="PBP2_GlnP"/>
    <property type="match status" value="1"/>
</dbReference>
<dbReference type="InterPro" id="IPR035906">
    <property type="entry name" value="MetI-like_sf"/>
</dbReference>
<evidence type="ECO:0000256" key="6">
    <source>
        <dbReference type="ARBA" id="ARBA00022989"/>
    </source>
</evidence>
<dbReference type="SUPFAM" id="SSF161098">
    <property type="entry name" value="MetI-like"/>
    <property type="match status" value="1"/>
</dbReference>
<gene>
    <name evidence="11" type="ORF">RAK27_02840</name>
</gene>
<dbReference type="GO" id="GO:0043190">
    <property type="term" value="C:ATP-binding cassette (ABC) transporter complex"/>
    <property type="evidence" value="ECO:0007669"/>
    <property type="project" value="InterPro"/>
</dbReference>
<evidence type="ECO:0000259" key="10">
    <source>
        <dbReference type="PROSITE" id="PS50928"/>
    </source>
</evidence>
<reference evidence="11" key="1">
    <citation type="submission" date="2023-08" db="EMBL/GenBank/DDBJ databases">
        <title>Genomic characterization of piscicolin 126 produced by Carnobacterium maltaromaticum CM22 strain isolated from salmon (Salmo salar).</title>
        <authorList>
            <person name="Gonzalez-Gragera E."/>
            <person name="Garcia-Lopez J.D."/>
            <person name="Teso-Perez C."/>
            <person name="Gimenez-Hernandez I."/>
            <person name="Peralta-Sanchez J.M."/>
            <person name="Valdivia E."/>
            <person name="Montalban-Lopez M."/>
            <person name="Martin-Platero A.M."/>
            <person name="Banos A."/>
            <person name="Martinez-Bueno M."/>
        </authorList>
    </citation>
    <scope>NUCLEOTIDE SEQUENCE</scope>
    <source>
        <strain evidence="11">CM22</strain>
    </source>
</reference>
<proteinExistence type="inferred from homology"/>
<dbReference type="Proteomes" id="UP001290462">
    <property type="component" value="Unassembled WGS sequence"/>
</dbReference>
<evidence type="ECO:0000256" key="4">
    <source>
        <dbReference type="ARBA" id="ARBA00022692"/>
    </source>
</evidence>
<feature type="domain" description="ABC transmembrane type-1" evidence="10">
    <location>
        <begin position="280"/>
        <end position="468"/>
    </location>
</feature>
<dbReference type="GeneID" id="83607103"/>
<keyword evidence="7 8" id="KW-0472">Membrane</keyword>
<dbReference type="FunFam" id="1.10.3720.10:FF:000033">
    <property type="entry name" value="Polar amino acid ABC transporter permease"/>
    <property type="match status" value="1"/>
</dbReference>
<dbReference type="GO" id="GO:0006865">
    <property type="term" value="P:amino acid transport"/>
    <property type="evidence" value="ECO:0007669"/>
    <property type="project" value="UniProtKB-KW"/>
</dbReference>
<protein>
    <submittedName>
        <fullName evidence="11">Amino acid ABC transporter substrate-binding protein/permease</fullName>
    </submittedName>
</protein>
<name>A0AAW9K1D5_CARML</name>
<keyword evidence="2 8" id="KW-0813">Transport</keyword>
<dbReference type="InterPro" id="IPR010065">
    <property type="entry name" value="AA_ABC_transptr_permease_3TM"/>
</dbReference>
<dbReference type="PROSITE" id="PS50928">
    <property type="entry name" value="ABC_TM1"/>
    <property type="match status" value="1"/>
</dbReference>
<dbReference type="Gene3D" id="3.40.190.10">
    <property type="entry name" value="Periplasmic binding protein-like II"/>
    <property type="match status" value="2"/>
</dbReference>
<feature type="transmembrane region" description="Helical" evidence="8">
    <location>
        <begin position="406"/>
        <end position="429"/>
    </location>
</feature>
<evidence type="ECO:0000256" key="8">
    <source>
        <dbReference type="RuleBase" id="RU363032"/>
    </source>
</evidence>
<dbReference type="PANTHER" id="PTHR30614">
    <property type="entry name" value="MEMBRANE COMPONENT OF AMINO ACID ABC TRANSPORTER"/>
    <property type="match status" value="1"/>
</dbReference>
<organism evidence="11 12">
    <name type="scientific">Carnobacterium maltaromaticum</name>
    <name type="common">Carnobacterium piscicola</name>
    <dbReference type="NCBI Taxonomy" id="2751"/>
    <lineage>
        <taxon>Bacteria</taxon>
        <taxon>Bacillati</taxon>
        <taxon>Bacillota</taxon>
        <taxon>Bacilli</taxon>
        <taxon>Lactobacillales</taxon>
        <taxon>Carnobacteriaceae</taxon>
        <taxon>Carnobacterium</taxon>
    </lineage>
</organism>
<dbReference type="SMART" id="SM00062">
    <property type="entry name" value="PBPb"/>
    <property type="match status" value="1"/>
</dbReference>
<feature type="transmembrane region" description="Helical" evidence="8">
    <location>
        <begin position="345"/>
        <end position="366"/>
    </location>
</feature>
<dbReference type="RefSeq" id="WP_010054461.1">
    <property type="nucleotide sequence ID" value="NZ_CAJGUR010000006.1"/>
</dbReference>
<keyword evidence="5" id="KW-0029">Amino-acid transport</keyword>
<dbReference type="InterPro" id="IPR000515">
    <property type="entry name" value="MetI-like"/>
</dbReference>
<dbReference type="InterPro" id="IPR001320">
    <property type="entry name" value="Iontro_rcpt_C"/>
</dbReference>
<feature type="transmembrane region" description="Helical" evidence="8">
    <location>
        <begin position="284"/>
        <end position="306"/>
    </location>
</feature>
<keyword evidence="6 8" id="KW-1133">Transmembrane helix</keyword>
<dbReference type="EMBL" id="JAVBVO010000002">
    <property type="protein sequence ID" value="MDZ5757587.1"/>
    <property type="molecule type" value="Genomic_DNA"/>
</dbReference>
<dbReference type="AlphaFoldDB" id="A0AAW9K1D5"/>
<dbReference type="PANTHER" id="PTHR30614:SF46">
    <property type="entry name" value="ABC TRANSPORTER MEMBRANE SPANNING PERMEASE-GLUTAMINE TRANSPORT"/>
    <property type="match status" value="1"/>
</dbReference>
<evidence type="ECO:0000313" key="12">
    <source>
        <dbReference type="Proteomes" id="UP001290462"/>
    </source>
</evidence>
<dbReference type="Pfam" id="PF00497">
    <property type="entry name" value="SBP_bac_3"/>
    <property type="match status" value="1"/>
</dbReference>
<dbReference type="Pfam" id="PF00528">
    <property type="entry name" value="BPD_transp_1"/>
    <property type="match status" value="1"/>
</dbReference>